<comment type="caution">
    <text evidence="3">The sequence shown here is derived from an EMBL/GenBank/DDBJ whole genome shotgun (WGS) entry which is preliminary data.</text>
</comment>
<name>A0A9W5TXN5_9BACI</name>
<feature type="domain" description="UspA" evidence="2">
    <location>
        <begin position="1"/>
        <end position="139"/>
    </location>
</feature>
<dbReference type="Proteomes" id="UP000621492">
    <property type="component" value="Unassembled WGS sequence"/>
</dbReference>
<dbReference type="PANTHER" id="PTHR31964">
    <property type="entry name" value="ADENINE NUCLEOTIDE ALPHA HYDROLASES-LIKE SUPERFAMILY PROTEIN"/>
    <property type="match status" value="1"/>
</dbReference>
<dbReference type="SUPFAM" id="SSF52402">
    <property type="entry name" value="Adenine nucleotide alpha hydrolases-like"/>
    <property type="match status" value="1"/>
</dbReference>
<accession>A0A9W5TXN5</accession>
<dbReference type="EMBL" id="BMJD01000013">
    <property type="protein sequence ID" value="GGB42209.1"/>
    <property type="molecule type" value="Genomic_DNA"/>
</dbReference>
<evidence type="ECO:0000256" key="1">
    <source>
        <dbReference type="ARBA" id="ARBA00008791"/>
    </source>
</evidence>
<sequence length="140" mass="15823">MKTFLFATDGSAYSEHAAQLTAEYLEAWPEAKLIVLYVTAKENYAYDLVPESVDNYEEQLTKQIKEDVKNRLFSNWKDRVQFIHQTGHPSITICNVAKEKHANLIIVGSHGRGLVDRALLGSVAHGVLHRTHIPVLVVRK</sequence>
<gene>
    <name evidence="3" type="ORF">GCM10011409_19670</name>
</gene>
<keyword evidence="4" id="KW-1185">Reference proteome</keyword>
<dbReference type="PANTHER" id="PTHR31964:SF113">
    <property type="entry name" value="USPA DOMAIN-CONTAINING PROTEIN"/>
    <property type="match status" value="1"/>
</dbReference>
<evidence type="ECO:0000259" key="2">
    <source>
        <dbReference type="Pfam" id="PF00582"/>
    </source>
</evidence>
<organism evidence="3 4">
    <name type="scientific">Lentibacillus populi</name>
    <dbReference type="NCBI Taxonomy" id="1827502"/>
    <lineage>
        <taxon>Bacteria</taxon>
        <taxon>Bacillati</taxon>
        <taxon>Bacillota</taxon>
        <taxon>Bacilli</taxon>
        <taxon>Bacillales</taxon>
        <taxon>Bacillaceae</taxon>
        <taxon>Lentibacillus</taxon>
    </lineage>
</organism>
<evidence type="ECO:0000313" key="4">
    <source>
        <dbReference type="Proteomes" id="UP000621492"/>
    </source>
</evidence>
<dbReference type="InterPro" id="IPR006015">
    <property type="entry name" value="Universal_stress_UspA"/>
</dbReference>
<reference evidence="3" key="1">
    <citation type="journal article" date="2014" name="Int. J. Syst. Evol. Microbiol.">
        <title>Complete genome sequence of Corynebacterium casei LMG S-19264T (=DSM 44701T), isolated from a smear-ripened cheese.</title>
        <authorList>
            <consortium name="US DOE Joint Genome Institute (JGI-PGF)"/>
            <person name="Walter F."/>
            <person name="Albersmeier A."/>
            <person name="Kalinowski J."/>
            <person name="Ruckert C."/>
        </authorList>
    </citation>
    <scope>NUCLEOTIDE SEQUENCE</scope>
    <source>
        <strain evidence="3">CGMCC 1.15454</strain>
    </source>
</reference>
<dbReference type="AlphaFoldDB" id="A0A9W5TXN5"/>
<proteinExistence type="inferred from homology"/>
<reference evidence="3" key="2">
    <citation type="submission" date="2020-09" db="EMBL/GenBank/DDBJ databases">
        <authorList>
            <person name="Sun Q."/>
            <person name="Zhou Y."/>
        </authorList>
    </citation>
    <scope>NUCLEOTIDE SEQUENCE</scope>
    <source>
        <strain evidence="3">CGMCC 1.15454</strain>
    </source>
</reference>
<dbReference type="InterPro" id="IPR014729">
    <property type="entry name" value="Rossmann-like_a/b/a_fold"/>
</dbReference>
<dbReference type="PRINTS" id="PR01438">
    <property type="entry name" value="UNVRSLSTRESS"/>
</dbReference>
<dbReference type="Pfam" id="PF00582">
    <property type="entry name" value="Usp"/>
    <property type="match status" value="1"/>
</dbReference>
<evidence type="ECO:0000313" key="3">
    <source>
        <dbReference type="EMBL" id="GGB42209.1"/>
    </source>
</evidence>
<dbReference type="Gene3D" id="3.40.50.620">
    <property type="entry name" value="HUPs"/>
    <property type="match status" value="1"/>
</dbReference>
<dbReference type="RefSeq" id="WP_088051227.1">
    <property type="nucleotide sequence ID" value="NZ_BMJD01000013.1"/>
</dbReference>
<dbReference type="CDD" id="cd00293">
    <property type="entry name" value="USP-like"/>
    <property type="match status" value="1"/>
</dbReference>
<protein>
    <submittedName>
        <fullName evidence="3">Universal stress protein</fullName>
    </submittedName>
</protein>
<dbReference type="InterPro" id="IPR006016">
    <property type="entry name" value="UspA"/>
</dbReference>
<comment type="similarity">
    <text evidence="1">Belongs to the universal stress protein A family.</text>
</comment>